<evidence type="ECO:0000313" key="6">
    <source>
        <dbReference type="Proteomes" id="UP001200470"/>
    </source>
</evidence>
<dbReference type="Pfam" id="PF22725">
    <property type="entry name" value="GFO_IDH_MocA_C3"/>
    <property type="match status" value="1"/>
</dbReference>
<keyword evidence="6" id="KW-1185">Reference proteome</keyword>
<dbReference type="SUPFAM" id="SSF55347">
    <property type="entry name" value="Glyceraldehyde-3-phosphate dehydrogenase-like, C-terminal domain"/>
    <property type="match status" value="1"/>
</dbReference>
<dbReference type="Pfam" id="PF01408">
    <property type="entry name" value="GFO_IDH_MocA"/>
    <property type="match status" value="1"/>
</dbReference>
<dbReference type="PANTHER" id="PTHR22604">
    <property type="entry name" value="OXIDOREDUCTASES"/>
    <property type="match status" value="1"/>
</dbReference>
<dbReference type="InterPro" id="IPR050984">
    <property type="entry name" value="Gfo/Idh/MocA_domain"/>
</dbReference>
<dbReference type="RefSeq" id="WP_094390611.1">
    <property type="nucleotide sequence ID" value="NZ_JADYTN010000042.1"/>
</dbReference>
<feature type="domain" description="GFO/IDH/MocA-like oxidoreductase" evidence="4">
    <location>
        <begin position="131"/>
        <end position="244"/>
    </location>
</feature>
<dbReference type="PANTHER" id="PTHR22604:SF105">
    <property type="entry name" value="TRANS-1,2-DIHYDROBENZENE-1,2-DIOL DEHYDROGENASE"/>
    <property type="match status" value="1"/>
</dbReference>
<dbReference type="Gene3D" id="3.40.50.720">
    <property type="entry name" value="NAD(P)-binding Rossmann-like Domain"/>
    <property type="match status" value="1"/>
</dbReference>
<organism evidence="5 6">
    <name type="scientific">Xylanibacter brevis</name>
    <dbReference type="NCBI Taxonomy" id="83231"/>
    <lineage>
        <taxon>Bacteria</taxon>
        <taxon>Pseudomonadati</taxon>
        <taxon>Bacteroidota</taxon>
        <taxon>Bacteroidia</taxon>
        <taxon>Bacteroidales</taxon>
        <taxon>Prevotellaceae</taxon>
        <taxon>Xylanibacter</taxon>
    </lineage>
</organism>
<comment type="caution">
    <text evidence="5">The sequence shown here is derived from an EMBL/GenBank/DDBJ whole genome shotgun (WGS) entry which is preliminary data.</text>
</comment>
<dbReference type="SUPFAM" id="SSF51735">
    <property type="entry name" value="NAD(P)-binding Rossmann-fold domains"/>
    <property type="match status" value="1"/>
</dbReference>
<keyword evidence="2" id="KW-0560">Oxidoreductase</keyword>
<evidence type="ECO:0000313" key="5">
    <source>
        <dbReference type="EMBL" id="MCF2564824.1"/>
    </source>
</evidence>
<dbReference type="EMBL" id="JADYTN010000042">
    <property type="protein sequence ID" value="MCF2564824.1"/>
    <property type="molecule type" value="Genomic_DNA"/>
</dbReference>
<dbReference type="Gene3D" id="3.30.360.10">
    <property type="entry name" value="Dihydrodipicolinate Reductase, domain 2"/>
    <property type="match status" value="1"/>
</dbReference>
<dbReference type="InterPro" id="IPR000683">
    <property type="entry name" value="Gfo/Idh/MocA-like_OxRdtase_N"/>
</dbReference>
<feature type="domain" description="Gfo/Idh/MocA-like oxidoreductase N-terminal" evidence="3">
    <location>
        <begin position="2"/>
        <end position="116"/>
    </location>
</feature>
<name>A0ABS9CJA0_9BACT</name>
<sequence>MRLGIIGAGWIAQKMAEALANKPHGCECYAVASRSLEKAEAFAKQFYINKVYGSYEELVSDPAVDIVYIATPHSHHYPHARLALEHGKPCLVEKAFTANAREAEQLLALAHEKGLFITEAIWTRYMPLSHRVKEIMDSGVIGEPRVLTATLCYMMEQKERIVRPELCGGALLDLGVYCLNFARMYFGTDICRMVSNVHKSDTGVDMHESISLSYRDGRMANLQSGALCLNDRQGIISGTEGYIRVDNINCPELIEVYRNYQLVASYHKPADMVNGYEYQVIECQRCLEAGLLESPMMPHAETLAIMRQMDALRKEWGVHYPMD</sequence>
<accession>A0ABS9CJA0</accession>
<evidence type="ECO:0000259" key="3">
    <source>
        <dbReference type="Pfam" id="PF01408"/>
    </source>
</evidence>
<proteinExistence type="inferred from homology"/>
<evidence type="ECO:0000259" key="4">
    <source>
        <dbReference type="Pfam" id="PF22725"/>
    </source>
</evidence>
<dbReference type="Proteomes" id="UP001200470">
    <property type="component" value="Unassembled WGS sequence"/>
</dbReference>
<dbReference type="InterPro" id="IPR036291">
    <property type="entry name" value="NAD(P)-bd_dom_sf"/>
</dbReference>
<evidence type="ECO:0000256" key="1">
    <source>
        <dbReference type="ARBA" id="ARBA00010928"/>
    </source>
</evidence>
<evidence type="ECO:0000256" key="2">
    <source>
        <dbReference type="ARBA" id="ARBA00023002"/>
    </source>
</evidence>
<reference evidence="5 6" key="1">
    <citation type="submission" date="2020-12" db="EMBL/GenBank/DDBJ databases">
        <title>Whole genome sequences of gut porcine anaerobes.</title>
        <authorList>
            <person name="Kubasova T."/>
            <person name="Jahodarova E."/>
            <person name="Rychlik I."/>
        </authorList>
    </citation>
    <scope>NUCLEOTIDE SEQUENCE [LARGE SCALE GENOMIC DNA]</scope>
    <source>
        <strain evidence="5 6">An925</strain>
    </source>
</reference>
<comment type="similarity">
    <text evidence="1">Belongs to the Gfo/Idh/MocA family.</text>
</comment>
<protein>
    <submittedName>
        <fullName evidence="5">Gfo/Idh/MocA family oxidoreductase</fullName>
    </submittedName>
</protein>
<dbReference type="InterPro" id="IPR055170">
    <property type="entry name" value="GFO_IDH_MocA-like_dom"/>
</dbReference>
<gene>
    <name evidence="5" type="ORF">I6E12_12025</name>
</gene>